<evidence type="ECO:0000259" key="2">
    <source>
        <dbReference type="SMART" id="SM00507"/>
    </source>
</evidence>
<accession>A0A915YEC9</accession>
<feature type="compositionally biased region" description="Basic and acidic residues" evidence="1">
    <location>
        <begin position="106"/>
        <end position="130"/>
    </location>
</feature>
<protein>
    <submittedName>
        <fullName evidence="3">HNH endonuclease</fullName>
    </submittedName>
</protein>
<evidence type="ECO:0000256" key="1">
    <source>
        <dbReference type="SAM" id="MobiDB-lite"/>
    </source>
</evidence>
<proteinExistence type="predicted"/>
<keyword evidence="3" id="KW-0255">Endonuclease</keyword>
<dbReference type="Proteomes" id="UP001060919">
    <property type="component" value="Chromosome"/>
</dbReference>
<feature type="domain" description="HNH nuclease" evidence="2">
    <location>
        <begin position="85"/>
        <end position="142"/>
    </location>
</feature>
<evidence type="ECO:0000313" key="3">
    <source>
        <dbReference type="EMBL" id="BDS11509.1"/>
    </source>
</evidence>
<gene>
    <name evidence="3" type="ORF">AsAng_0022230</name>
</gene>
<organism evidence="3 4">
    <name type="scientific">Aureispira anguillae</name>
    <dbReference type="NCBI Taxonomy" id="2864201"/>
    <lineage>
        <taxon>Bacteria</taxon>
        <taxon>Pseudomonadati</taxon>
        <taxon>Bacteroidota</taxon>
        <taxon>Saprospiria</taxon>
        <taxon>Saprospirales</taxon>
        <taxon>Saprospiraceae</taxon>
        <taxon>Aureispira</taxon>
    </lineage>
</organism>
<sequence>MKRTVQSAVVCGTTMTVLNILNQLFFNPKEKFDFEELFECTLIGAGIGATVGVTIDTVEYLSKNDEKSELSLPDKVWNKGDKVWYLDSNVWRKDKYGNTIKYSEYGNRKSDYGWEKDHSKPKSKGGKDHLNNFQPLQWKENLKKSNKYPYKK</sequence>
<dbReference type="Gene3D" id="1.10.30.50">
    <property type="match status" value="1"/>
</dbReference>
<name>A0A915YEC9_9BACT</name>
<dbReference type="SMART" id="SM00507">
    <property type="entry name" value="HNHc"/>
    <property type="match status" value="1"/>
</dbReference>
<evidence type="ECO:0000313" key="4">
    <source>
        <dbReference type="Proteomes" id="UP001060919"/>
    </source>
</evidence>
<dbReference type="RefSeq" id="WP_264792679.1">
    <property type="nucleotide sequence ID" value="NZ_AP026867.1"/>
</dbReference>
<reference evidence="3" key="1">
    <citation type="submission" date="2022-09" db="EMBL/GenBank/DDBJ databases">
        <title>Aureispira anguillicida sp. nov., isolated from Leptocephalus of Japanese eel Anguilla japonica.</title>
        <authorList>
            <person name="Yuasa K."/>
            <person name="Mekata T."/>
            <person name="Ikunari K."/>
        </authorList>
    </citation>
    <scope>NUCLEOTIDE SEQUENCE</scope>
    <source>
        <strain evidence="3">EL160426</strain>
    </source>
</reference>
<keyword evidence="3" id="KW-0540">Nuclease</keyword>
<dbReference type="KEGG" id="aup:AsAng_0022230"/>
<dbReference type="GO" id="GO:0004519">
    <property type="term" value="F:endonuclease activity"/>
    <property type="evidence" value="ECO:0007669"/>
    <property type="project" value="UniProtKB-KW"/>
</dbReference>
<keyword evidence="4" id="KW-1185">Reference proteome</keyword>
<keyword evidence="3" id="KW-0378">Hydrolase</keyword>
<feature type="region of interest" description="Disordered" evidence="1">
    <location>
        <begin position="103"/>
        <end position="152"/>
    </location>
</feature>
<dbReference type="AlphaFoldDB" id="A0A915YEC9"/>
<dbReference type="InterPro" id="IPR003615">
    <property type="entry name" value="HNH_nuc"/>
</dbReference>
<dbReference type="EMBL" id="AP026867">
    <property type="protein sequence ID" value="BDS11509.1"/>
    <property type="molecule type" value="Genomic_DNA"/>
</dbReference>